<proteinExistence type="predicted"/>
<dbReference type="AlphaFoldDB" id="A0AAW9DIW0"/>
<accession>A0AAW9DIW0</accession>
<reference evidence="1" key="1">
    <citation type="submission" date="2023-11" db="EMBL/GenBank/DDBJ databases">
        <title>Antimicrobial resistance in invasive Streptococcus suis isolated in Spain and the associated genetic mechanisms.</title>
        <authorList>
            <person name="Uruen C."/>
            <person name="Arenas J.A."/>
        </authorList>
    </citation>
    <scope>NUCLEOTIDE SEQUENCE</scope>
    <source>
        <strain evidence="1">Ss_70</strain>
    </source>
</reference>
<organism evidence="1 2">
    <name type="scientific">Streptococcus suis</name>
    <dbReference type="NCBI Taxonomy" id="1307"/>
    <lineage>
        <taxon>Bacteria</taxon>
        <taxon>Bacillati</taxon>
        <taxon>Bacillota</taxon>
        <taxon>Bacilli</taxon>
        <taxon>Lactobacillales</taxon>
        <taxon>Streptococcaceae</taxon>
        <taxon>Streptococcus</taxon>
    </lineage>
</organism>
<evidence type="ECO:0000313" key="1">
    <source>
        <dbReference type="EMBL" id="MDX5038858.1"/>
    </source>
</evidence>
<gene>
    <name evidence="1" type="ORF">SHY70_11350</name>
</gene>
<evidence type="ECO:0000313" key="2">
    <source>
        <dbReference type="Proteomes" id="UP001270004"/>
    </source>
</evidence>
<feature type="non-terminal residue" evidence="1">
    <location>
        <position position="1"/>
    </location>
</feature>
<comment type="caution">
    <text evidence="1">The sequence shown here is derived from an EMBL/GenBank/DDBJ whole genome shotgun (WGS) entry which is preliminary data.</text>
</comment>
<protein>
    <submittedName>
        <fullName evidence="1">Uncharacterized protein</fullName>
    </submittedName>
</protein>
<sequence length="82" mass="9298">RKDNIPGYYLGKAEHTVTGEVFGIAQNSNGSPIIIYKNKRVIFEMCDLIERAKEIIENEVVNENNAEVLEQEVRKKGLSFVS</sequence>
<dbReference type="EMBL" id="JAWWZK010000115">
    <property type="protein sequence ID" value="MDX5038858.1"/>
    <property type="molecule type" value="Genomic_DNA"/>
</dbReference>
<dbReference type="Proteomes" id="UP001270004">
    <property type="component" value="Unassembled WGS sequence"/>
</dbReference>
<dbReference type="RefSeq" id="WP_319444410.1">
    <property type="nucleotide sequence ID" value="NZ_JAWWZK010000115.1"/>
</dbReference>
<name>A0AAW9DIW0_STRSU</name>